<organism evidence="14 15">
    <name type="scientific">Kaistella gelatinilytica</name>
    <dbReference type="NCBI Taxonomy" id="2787636"/>
    <lineage>
        <taxon>Bacteria</taxon>
        <taxon>Pseudomonadati</taxon>
        <taxon>Bacteroidota</taxon>
        <taxon>Flavobacteriia</taxon>
        <taxon>Flavobacteriales</taxon>
        <taxon>Weeksellaceae</taxon>
        <taxon>Chryseobacterium group</taxon>
        <taxon>Kaistella</taxon>
    </lineage>
</organism>
<evidence type="ECO:0000256" key="2">
    <source>
        <dbReference type="ARBA" id="ARBA00022475"/>
    </source>
</evidence>
<evidence type="ECO:0000256" key="8">
    <source>
        <dbReference type="ARBA" id="ARBA00038408"/>
    </source>
</evidence>
<keyword evidence="2" id="KW-1003">Cell membrane</keyword>
<evidence type="ECO:0000256" key="12">
    <source>
        <dbReference type="SAM" id="Phobius"/>
    </source>
</evidence>
<evidence type="ECO:0000256" key="11">
    <source>
        <dbReference type="PROSITE-ProRule" id="PRU00278"/>
    </source>
</evidence>
<dbReference type="SUPFAM" id="SSF109998">
    <property type="entry name" value="Triger factor/SurA peptide-binding domain-like"/>
    <property type="match status" value="1"/>
</dbReference>
<evidence type="ECO:0000256" key="4">
    <source>
        <dbReference type="ARBA" id="ARBA00022692"/>
    </source>
</evidence>
<dbReference type="PROSITE" id="PS50198">
    <property type="entry name" value="PPIC_PPIASE_2"/>
    <property type="match status" value="2"/>
</dbReference>
<keyword evidence="7" id="KW-0143">Chaperone</keyword>
<dbReference type="Gene3D" id="3.10.50.40">
    <property type="match status" value="1"/>
</dbReference>
<dbReference type="SUPFAM" id="SSF54534">
    <property type="entry name" value="FKBP-like"/>
    <property type="match status" value="1"/>
</dbReference>
<evidence type="ECO:0000259" key="13">
    <source>
        <dbReference type="PROSITE" id="PS50198"/>
    </source>
</evidence>
<dbReference type="PANTHER" id="PTHR47529:SF1">
    <property type="entry name" value="PERIPLASMIC CHAPERONE PPID"/>
    <property type="match status" value="1"/>
</dbReference>
<gene>
    <name evidence="14" type="ORF">IV494_10205</name>
</gene>
<dbReference type="InterPro" id="IPR052029">
    <property type="entry name" value="PpiD_chaperone"/>
</dbReference>
<keyword evidence="6 12" id="KW-0472">Membrane</keyword>
<keyword evidence="4 12" id="KW-0812">Transmembrane</keyword>
<evidence type="ECO:0000256" key="3">
    <source>
        <dbReference type="ARBA" id="ARBA00022519"/>
    </source>
</evidence>
<dbReference type="InterPro" id="IPR046357">
    <property type="entry name" value="PPIase_dom_sf"/>
</dbReference>
<dbReference type="EMBL" id="JADPVI010000002">
    <property type="protein sequence ID" value="MBF8457550.1"/>
    <property type="molecule type" value="Genomic_DNA"/>
</dbReference>
<evidence type="ECO:0000256" key="7">
    <source>
        <dbReference type="ARBA" id="ARBA00023186"/>
    </source>
</evidence>
<keyword evidence="11" id="KW-0697">Rotamase</keyword>
<evidence type="ECO:0000256" key="9">
    <source>
        <dbReference type="ARBA" id="ARBA00040743"/>
    </source>
</evidence>
<dbReference type="Proteomes" id="UP000660070">
    <property type="component" value="Unassembled WGS sequence"/>
</dbReference>
<comment type="subcellular location">
    <subcellularLocation>
        <location evidence="1">Cell inner membrane</location>
        <topology evidence="1">Single-pass type II membrane protein</topology>
        <orientation evidence="1">Periplasmic side</orientation>
    </subcellularLocation>
</comment>
<keyword evidence="3" id="KW-0997">Cell inner membrane</keyword>
<evidence type="ECO:0000256" key="10">
    <source>
        <dbReference type="ARBA" id="ARBA00042775"/>
    </source>
</evidence>
<comment type="similarity">
    <text evidence="8">Belongs to the PpiD chaperone family.</text>
</comment>
<dbReference type="Gene3D" id="1.10.4030.10">
    <property type="entry name" value="Porin chaperone SurA, peptide-binding domain"/>
    <property type="match status" value="1"/>
</dbReference>
<dbReference type="Pfam" id="PF13616">
    <property type="entry name" value="Rotamase_3"/>
    <property type="match status" value="1"/>
</dbReference>
<dbReference type="GO" id="GO:0016853">
    <property type="term" value="F:isomerase activity"/>
    <property type="evidence" value="ECO:0007669"/>
    <property type="project" value="UniProtKB-KW"/>
</dbReference>
<dbReference type="PANTHER" id="PTHR47529">
    <property type="entry name" value="PEPTIDYL-PROLYL CIS-TRANS ISOMERASE D"/>
    <property type="match status" value="1"/>
</dbReference>
<dbReference type="InterPro" id="IPR000297">
    <property type="entry name" value="PPIase_PpiC"/>
</dbReference>
<dbReference type="Pfam" id="PF13623">
    <property type="entry name" value="SurA_N_2"/>
    <property type="match status" value="1"/>
</dbReference>
<evidence type="ECO:0000256" key="5">
    <source>
        <dbReference type="ARBA" id="ARBA00022989"/>
    </source>
</evidence>
<keyword evidence="11 14" id="KW-0413">Isomerase</keyword>
<reference evidence="14 15" key="1">
    <citation type="submission" date="2020-11" db="EMBL/GenBank/DDBJ databases">
        <title>Kaistella gelatinilytica sp. nov., a flavobacterium isolated from Antarctic Soil.</title>
        <authorList>
            <person name="Li J."/>
        </authorList>
    </citation>
    <scope>NUCLEOTIDE SEQUENCE [LARGE SCALE GENOMIC DNA]</scope>
    <source>
        <strain evidence="14 15">G5-32</strain>
    </source>
</reference>
<accession>A0ABS0FCU7</accession>
<dbReference type="RefSeq" id="WP_196080034.1">
    <property type="nucleotide sequence ID" value="NZ_JADPVI010000002.1"/>
</dbReference>
<evidence type="ECO:0000256" key="6">
    <source>
        <dbReference type="ARBA" id="ARBA00023136"/>
    </source>
</evidence>
<sequence>MAVLGEIRNRPWLLMGIIAIAMLAFVVNPDSLEKLFGAKAGVYGKVNGDEITKEDYDDQLFMLQQQAQQKGQPSKGLEEQAWQLVVQSKLIKQQFEKMGLTLTNDMFWNQLQFDPMFAQNKENFDAKGNFKVQEIKKQIEELQKGGNAEMYNNWLKTKKSIEYRMMARQLFANVSTGITVGKKEAEEMMKQRDQVADIDFVKVDYNTYAQKNPVKVTTQDLADYIKKHPVMYKRDASRNIGLVYFPAAPSTEDDKSTETEINKLFSQGSDVSGGKENFQNTTNDSMFIALNSDMPFNPQYFSQAQLPVAIKDKVATASVGATFGPYKEQNFYVVTKLLDKKPSDSTLSRHILVSYKGNQAGANETRTKEQAKKLADSIGTILKADPAKFTEFLKYSSDPGSAAQGGSVGWTTPATPFVPEYLKFLADNGKGATAVVETQFGYHIINIEDKKSGAMTYKVANLVKAIKPSDKTENEIYTKATKFIQQVQGKSFNDFSNIAKKGSYLFSNPKEVGRFQGQLPGLGTDKDEEIIAWAFNKKRNKGDTDIFTVDGTGDRIVAFLNGVQDAGTADPEAVRDQLEPLVKNKILAKQISDKITAAKATSLDQISKLFGAAKQSAQANMLSPQIAGAMEPRVAGAAFGVAKGKLSNPVEGMTGVYVLVKKSETINKQPGDIKQITQAIAGQNSQQFGQSLLKSLQDNANIKDYRIEVYNRASQQQQQ</sequence>
<feature type="transmembrane region" description="Helical" evidence="12">
    <location>
        <begin position="12"/>
        <end position="29"/>
    </location>
</feature>
<comment type="caution">
    <text evidence="14">The sequence shown here is derived from an EMBL/GenBank/DDBJ whole genome shotgun (WGS) entry which is preliminary data.</text>
</comment>
<evidence type="ECO:0000313" key="15">
    <source>
        <dbReference type="Proteomes" id="UP000660070"/>
    </source>
</evidence>
<protein>
    <recommendedName>
        <fullName evidence="9">Periplasmic chaperone PpiD</fullName>
    </recommendedName>
    <alternativeName>
        <fullName evidence="10">Periplasmic folding chaperone</fullName>
    </alternativeName>
</protein>
<evidence type="ECO:0000256" key="1">
    <source>
        <dbReference type="ARBA" id="ARBA00004382"/>
    </source>
</evidence>
<name>A0ABS0FCU7_9FLAO</name>
<feature type="domain" description="PpiC" evidence="13">
    <location>
        <begin position="343"/>
        <end position="449"/>
    </location>
</feature>
<keyword evidence="15" id="KW-1185">Reference proteome</keyword>
<evidence type="ECO:0000313" key="14">
    <source>
        <dbReference type="EMBL" id="MBF8457550.1"/>
    </source>
</evidence>
<keyword evidence="5 12" id="KW-1133">Transmembrane helix</keyword>
<proteinExistence type="inferred from homology"/>
<feature type="domain" description="PpiC" evidence="13">
    <location>
        <begin position="581"/>
        <end position="663"/>
    </location>
</feature>
<dbReference type="InterPro" id="IPR027304">
    <property type="entry name" value="Trigger_fact/SurA_dom_sf"/>
</dbReference>